<dbReference type="AlphaFoldDB" id="F2U8X7"/>
<feature type="compositionally biased region" description="Polar residues" evidence="3">
    <location>
        <begin position="101"/>
        <end position="152"/>
    </location>
</feature>
<evidence type="ECO:0000256" key="2">
    <source>
        <dbReference type="SAM" id="Coils"/>
    </source>
</evidence>
<feature type="region of interest" description="Disordered" evidence="3">
    <location>
        <begin position="393"/>
        <end position="414"/>
    </location>
</feature>
<keyword evidence="1" id="KW-0106">Calcium</keyword>
<dbReference type="SUPFAM" id="SSF47473">
    <property type="entry name" value="EF-hand"/>
    <property type="match status" value="1"/>
</dbReference>
<dbReference type="SMART" id="SM00054">
    <property type="entry name" value="EFh"/>
    <property type="match status" value="2"/>
</dbReference>
<dbReference type="InterPro" id="IPR018247">
    <property type="entry name" value="EF_Hand_1_Ca_BS"/>
</dbReference>
<feature type="coiled-coil region" evidence="2">
    <location>
        <begin position="577"/>
        <end position="729"/>
    </location>
</feature>
<dbReference type="Gene3D" id="1.10.238.10">
    <property type="entry name" value="EF-hand"/>
    <property type="match status" value="1"/>
</dbReference>
<evidence type="ECO:0000313" key="5">
    <source>
        <dbReference type="EMBL" id="EGD73180.1"/>
    </source>
</evidence>
<feature type="coiled-coil region" evidence="2">
    <location>
        <begin position="425"/>
        <end position="531"/>
    </location>
</feature>
<protein>
    <recommendedName>
        <fullName evidence="4">EF-hand domain-containing protein</fullName>
    </recommendedName>
</protein>
<evidence type="ECO:0000313" key="6">
    <source>
        <dbReference type="Proteomes" id="UP000007799"/>
    </source>
</evidence>
<dbReference type="PROSITE" id="PS50222">
    <property type="entry name" value="EF_HAND_2"/>
    <property type="match status" value="2"/>
</dbReference>
<dbReference type="InParanoid" id="F2U8X7"/>
<keyword evidence="6" id="KW-1185">Reference proteome</keyword>
<feature type="region of interest" description="Disordered" evidence="3">
    <location>
        <begin position="319"/>
        <end position="374"/>
    </location>
</feature>
<dbReference type="InterPro" id="IPR011992">
    <property type="entry name" value="EF-hand-dom_pair"/>
</dbReference>
<dbReference type="KEGG" id="sre:PTSG_04893"/>
<dbReference type="GO" id="GO:0005509">
    <property type="term" value="F:calcium ion binding"/>
    <property type="evidence" value="ECO:0007669"/>
    <property type="project" value="InterPro"/>
</dbReference>
<reference evidence="5" key="1">
    <citation type="submission" date="2009-08" db="EMBL/GenBank/DDBJ databases">
        <title>Annotation of Salpingoeca rosetta.</title>
        <authorList>
            <consortium name="The Broad Institute Genome Sequencing Platform"/>
            <person name="Russ C."/>
            <person name="Cuomo C."/>
            <person name="Burger G."/>
            <person name="Gray M.W."/>
            <person name="Holland P.W.H."/>
            <person name="King N."/>
            <person name="Lang F.B.F."/>
            <person name="Roger A.J."/>
            <person name="Ruiz-Trillo I."/>
            <person name="Young S.K."/>
            <person name="Zeng Q."/>
            <person name="Gargeya S."/>
            <person name="Alvarado L."/>
            <person name="Berlin A."/>
            <person name="Chapman S.B."/>
            <person name="Chen Z."/>
            <person name="Freedman E."/>
            <person name="Gellesch M."/>
            <person name="Goldberg J."/>
            <person name="Griggs A."/>
            <person name="Gujja S."/>
            <person name="Heilman E."/>
            <person name="Heiman D."/>
            <person name="Howarth C."/>
            <person name="Mehta T."/>
            <person name="Neiman D."/>
            <person name="Pearson M."/>
            <person name="Roberts A."/>
            <person name="Saif S."/>
            <person name="Shea T."/>
            <person name="Shenoy N."/>
            <person name="Sisk P."/>
            <person name="Stolte C."/>
            <person name="Sykes S."/>
            <person name="White J."/>
            <person name="Yandava C."/>
            <person name="Haas B."/>
            <person name="Nusbaum C."/>
            <person name="Birren B."/>
        </authorList>
    </citation>
    <scope>NUCLEOTIDE SEQUENCE [LARGE SCALE GENOMIC DNA]</scope>
    <source>
        <strain evidence="5">ATCC 50818</strain>
    </source>
</reference>
<evidence type="ECO:0000256" key="3">
    <source>
        <dbReference type="SAM" id="MobiDB-lite"/>
    </source>
</evidence>
<feature type="region of interest" description="Disordered" evidence="3">
    <location>
        <begin position="858"/>
        <end position="922"/>
    </location>
</feature>
<dbReference type="PROSITE" id="PS00018">
    <property type="entry name" value="EF_HAND_1"/>
    <property type="match status" value="1"/>
</dbReference>
<evidence type="ECO:0000256" key="1">
    <source>
        <dbReference type="ARBA" id="ARBA00022837"/>
    </source>
</evidence>
<organism evidence="6">
    <name type="scientific">Salpingoeca rosetta (strain ATCC 50818 / BSB-021)</name>
    <dbReference type="NCBI Taxonomy" id="946362"/>
    <lineage>
        <taxon>Eukaryota</taxon>
        <taxon>Choanoflagellata</taxon>
        <taxon>Craspedida</taxon>
        <taxon>Salpingoecidae</taxon>
        <taxon>Salpingoeca</taxon>
    </lineage>
</organism>
<feature type="domain" description="EF-hand" evidence="4">
    <location>
        <begin position="209"/>
        <end position="244"/>
    </location>
</feature>
<name>F2U8X7_SALR5</name>
<dbReference type="GeneID" id="16074790"/>
<dbReference type="Proteomes" id="UP000007799">
    <property type="component" value="Unassembled WGS sequence"/>
</dbReference>
<feature type="compositionally biased region" description="Basic residues" evidence="3">
    <location>
        <begin position="858"/>
        <end position="875"/>
    </location>
</feature>
<proteinExistence type="predicted"/>
<feature type="region of interest" description="Disordered" evidence="3">
    <location>
        <begin position="737"/>
        <end position="792"/>
    </location>
</feature>
<feature type="region of interest" description="Disordered" evidence="3">
    <location>
        <begin position="96"/>
        <end position="211"/>
    </location>
</feature>
<sequence>MEERLKELFVCCAQQDGRIRRRGGDSGNEDGAPVLVAIDNILHYVHQQGLVKQADLPHFRSVLQQADHDEDGAISLDEFQHAIYTALSAASGSMSASVASNDNSTDAVPQHGDNATASTVETDVPNNHNAQTTATKAASNDTATPSALQASVTRGPPATRVAASSQSTGTPTAAVTTTTSTLASLNDSRTRPSSREAFGSPATRRQPSPERLSAKVIFDLLDPEGRGYVSVEELQTRWEELSEDIPLPPIPESLVEDGQHEDVTAEDLLEAFQSMHADSDGDEEADDISDSRGDVSEMMTDAGAAMATAAMTMTLVNGVSAPSPLSRRQDGPPVTSTPAHHLTRPHLPPHMAQAQQQEHNQHHQHPHHLHGTASPVGRVSALFSGDVSLHRSLPSTPHSAMASPATVRRKTPSRQRAAVLVDTGVRLLRSQVEVLKQQLVDKDEEVRHLQREVDAAKEALHHASDLADVHIGETENQLNATVSLMEAKHQRQIEDLKARHADATSALRLQVDRLNEQNAKLAGEREEHVRQIKELHVDRAKLLTDNQLLRESMHEQHKASAAAASDLNKQTQLVSQLVELQDAHALKAQRINELELEAAQQQDEIASLKSVLGEVRGQLAKSVLAQHEQRWETTETLAAELSRMDNEAEEQLRNKAEEMQQAAQASEKRVSVLLKELASVRETKTALEERAGRMLAQLRNLVGQQRSYIDELETEVASKKLRMEVLALELSLSKIGGGSGSSGNGINSNQRSGDGEQGDTSGRSVGIEASAPAHGGDSDVVGDGGRGVPDADAGAYEDLEKLLQMASEVEGGIAGEGRTGDDGDGDDEVVAAMYEALASPQAAAVRVDAKHLEKWLRRRRESRRRDRRRSSRKSARTSAAELVPAGKVGRDDSAGVSSSHTPRRRATWAREGGGSQHRLGSRDPAVTTVADNVQSSRTARASATAATSSAFAFAGRKMSAPSAVGRPFAGLHEWLQVNTDTHTRRRSSIQALKQALQGAS</sequence>
<dbReference type="InterPro" id="IPR002048">
    <property type="entry name" value="EF_hand_dom"/>
</dbReference>
<feature type="compositionally biased region" description="Low complexity" evidence="3">
    <location>
        <begin position="167"/>
        <end position="184"/>
    </location>
</feature>
<gene>
    <name evidence="5" type="ORF">PTSG_04893</name>
</gene>
<dbReference type="EMBL" id="GL832965">
    <property type="protein sequence ID" value="EGD73180.1"/>
    <property type="molecule type" value="Genomic_DNA"/>
</dbReference>
<keyword evidence="2" id="KW-0175">Coiled coil</keyword>
<evidence type="ECO:0000259" key="4">
    <source>
        <dbReference type="PROSITE" id="PS50222"/>
    </source>
</evidence>
<dbReference type="RefSeq" id="XP_004994211.1">
    <property type="nucleotide sequence ID" value="XM_004994154.1"/>
</dbReference>
<accession>F2U8X7</accession>
<feature type="domain" description="EF-hand" evidence="4">
    <location>
        <begin position="54"/>
        <end position="89"/>
    </location>
</feature>